<feature type="region of interest" description="Disordered" evidence="1">
    <location>
        <begin position="52"/>
        <end position="84"/>
    </location>
</feature>
<feature type="region of interest" description="Disordered" evidence="1">
    <location>
        <begin position="578"/>
        <end position="609"/>
    </location>
</feature>
<gene>
    <name evidence="2" type="primary">RBT1_25</name>
    <name evidence="2" type="ORF">VNI00_016492</name>
</gene>
<reference evidence="2 3" key="1">
    <citation type="submission" date="2024-01" db="EMBL/GenBank/DDBJ databases">
        <title>A draft genome for a cacao thread blight-causing isolate of Paramarasmius palmivorus.</title>
        <authorList>
            <person name="Baruah I.K."/>
            <person name="Bukari Y."/>
            <person name="Amoako-Attah I."/>
            <person name="Meinhardt L.W."/>
            <person name="Bailey B.A."/>
            <person name="Cohen S.P."/>
        </authorList>
    </citation>
    <scope>NUCLEOTIDE SEQUENCE [LARGE SCALE GENOMIC DNA]</scope>
    <source>
        <strain evidence="2 3">GH-12</strain>
    </source>
</reference>
<sequence length="767" mass="84538">MPAPRAFTGVRLRFLEAQLNGYAQADSEGHAADFAIDVARRYLKRFPVSLSEDKEPTAQELQAVDDDAADEDRPVPVQKEGMSDDEYAKAMTEYEDFQKTTTFKVQQIQRWLKNWSKKGVDDSNSSSSSSGSSTSSGSGRRTGARRDPLREFMVLRLLGPKAGPGRCRAAFHLYGKKHADQIEVLLQQKLRMTRSSGSALGRETSAAGASTSTTNEQATGPIEPNHAEELEVEDGDVIGADSERAKLTRKGEDAQLAMRQEIVRAQFNKLTPAEKEEFVKLSYDEHEARVQDWQERVNAPFPQDPASRQLAIESIPNAAQPILDLIHEATGWNVTIIAGGPEPADQGRLNIMRQVRLFLVTIEECRQRRLNDSAVPSFGNRLPEGSNINHDTITGPIRLPDTPPVPTVPSSRTFTPAMNTTAEPSACGRAPAPARPVLQGTPSVVPSTTGSGETAPPPLSQPRGLHRRSSSVPPSPSKSSPVSSPVRHETESFSPATTNSSPVRGGTRFTYAAKGKGRAAAVVSPTPQSRRSQFEGVVIHQQSPHPQSEDEHMVENSLKEESADSDVEFLGFVKNPVKCTPKKRRSDNSPTCFPGSSKSSHHQQEPTPRVYDVATPVNAPDYVMRILTLLRAVGMDRPLRDVVSQWLRLEAANTYDSPTRLSTQGRPRAVADWIARARSPIWRPVLSSIDKLDDYNGQFVAWLKACSPAWRQSDEDGIEMLRRSGQDWSCMECFGPNGIANFMAALSWWKEAVEHLPYNTAREQQRK</sequence>
<evidence type="ECO:0000313" key="2">
    <source>
        <dbReference type="EMBL" id="KAK7024184.1"/>
    </source>
</evidence>
<proteinExistence type="predicted"/>
<feature type="compositionally biased region" description="Low complexity" evidence="1">
    <location>
        <begin position="204"/>
        <end position="214"/>
    </location>
</feature>
<accession>A0AAW0BE93</accession>
<feature type="region of interest" description="Disordered" evidence="1">
    <location>
        <begin position="194"/>
        <end position="233"/>
    </location>
</feature>
<dbReference type="EMBL" id="JAYKXP010000130">
    <property type="protein sequence ID" value="KAK7024184.1"/>
    <property type="molecule type" value="Genomic_DNA"/>
</dbReference>
<organism evidence="2 3">
    <name type="scientific">Paramarasmius palmivorus</name>
    <dbReference type="NCBI Taxonomy" id="297713"/>
    <lineage>
        <taxon>Eukaryota</taxon>
        <taxon>Fungi</taxon>
        <taxon>Dikarya</taxon>
        <taxon>Basidiomycota</taxon>
        <taxon>Agaricomycotina</taxon>
        <taxon>Agaricomycetes</taxon>
        <taxon>Agaricomycetidae</taxon>
        <taxon>Agaricales</taxon>
        <taxon>Marasmiineae</taxon>
        <taxon>Marasmiaceae</taxon>
        <taxon>Paramarasmius</taxon>
    </lineage>
</organism>
<protein>
    <submittedName>
        <fullName evidence="2">SERTA domain-containing protein 3</fullName>
    </submittedName>
</protein>
<name>A0AAW0BE93_9AGAR</name>
<feature type="compositionally biased region" description="Low complexity" evidence="1">
    <location>
        <begin position="125"/>
        <end position="141"/>
    </location>
</feature>
<feature type="region of interest" description="Disordered" evidence="1">
    <location>
        <begin position="381"/>
        <end position="562"/>
    </location>
</feature>
<keyword evidence="3" id="KW-1185">Reference proteome</keyword>
<feature type="compositionally biased region" description="Polar residues" evidence="1">
    <location>
        <begin position="440"/>
        <end position="452"/>
    </location>
</feature>
<feature type="compositionally biased region" description="Low complexity" evidence="1">
    <location>
        <begin position="512"/>
        <end position="523"/>
    </location>
</feature>
<evidence type="ECO:0000256" key="1">
    <source>
        <dbReference type="SAM" id="MobiDB-lite"/>
    </source>
</evidence>
<comment type="caution">
    <text evidence="2">The sequence shown here is derived from an EMBL/GenBank/DDBJ whole genome shotgun (WGS) entry which is preliminary data.</text>
</comment>
<feature type="compositionally biased region" description="Polar residues" evidence="1">
    <location>
        <begin position="492"/>
        <end position="502"/>
    </location>
</feature>
<feature type="region of interest" description="Disordered" evidence="1">
    <location>
        <begin position="116"/>
        <end position="148"/>
    </location>
</feature>
<feature type="compositionally biased region" description="Basic and acidic residues" evidence="1">
    <location>
        <begin position="547"/>
        <end position="562"/>
    </location>
</feature>
<evidence type="ECO:0000313" key="3">
    <source>
        <dbReference type="Proteomes" id="UP001383192"/>
    </source>
</evidence>
<dbReference type="Proteomes" id="UP001383192">
    <property type="component" value="Unassembled WGS sequence"/>
</dbReference>
<dbReference type="AlphaFoldDB" id="A0AAW0BE93"/>
<feature type="compositionally biased region" description="Polar residues" evidence="1">
    <location>
        <begin position="588"/>
        <end position="598"/>
    </location>
</feature>